<accession>A0A395HBS5</accession>
<protein>
    <submittedName>
        <fullName evidence="2">Uncharacterized protein</fullName>
    </submittedName>
</protein>
<dbReference type="OrthoDB" id="4222821at2759"/>
<sequence length="453" mass="49068">MYRLADSSCDSSNISRSAARRPRSRESSLVVASNIDTNLNPSANTADKSNTSHNATSSPDMDVDAVPVAESNMGVPITADLGQLFPSSVDSSTGMWSCVSQPIWHDLEGQANEQDWASHMLNSIDQQIDGPLSCLDTVPSLFAWGNSGCTCLGSELLMTTNSIGGMVDNRDSPDAGISQLSQLSSRLSSLYRWSCAAADNQESSSQSNDSSEAYSNSLINDVAFKSVASWLVHVSSDTRGFPCADPKTSSLDQFSTNDTLHNVFTASYQFLEILRGLQPEACSRAQASIFDSQGGICDDTWINTLPASISIPDVQIVAPQPEETSYCNIVERHLIIACHTLLLKIYVAVFTSLQCDVDRWSSRLRPGNVEQDEDAKAASLADIRLVLVVQLCNYILERQYQAVSGCLGPQLSLVPSQPAELSGTSQAKLQGMNIGPDSEVQRRLVHLRQSLRM</sequence>
<feature type="compositionally biased region" description="Polar residues" evidence="1">
    <location>
        <begin position="30"/>
        <end position="59"/>
    </location>
</feature>
<evidence type="ECO:0000313" key="3">
    <source>
        <dbReference type="Proteomes" id="UP000249402"/>
    </source>
</evidence>
<organism evidence="2 3">
    <name type="scientific">Aspergillus ibericus CBS 121593</name>
    <dbReference type="NCBI Taxonomy" id="1448316"/>
    <lineage>
        <taxon>Eukaryota</taxon>
        <taxon>Fungi</taxon>
        <taxon>Dikarya</taxon>
        <taxon>Ascomycota</taxon>
        <taxon>Pezizomycotina</taxon>
        <taxon>Eurotiomycetes</taxon>
        <taxon>Eurotiomycetidae</taxon>
        <taxon>Eurotiales</taxon>
        <taxon>Aspergillaceae</taxon>
        <taxon>Aspergillus</taxon>
        <taxon>Aspergillus subgen. Circumdati</taxon>
    </lineage>
</organism>
<feature type="compositionally biased region" description="Low complexity" evidence="1">
    <location>
        <begin position="7"/>
        <end position="17"/>
    </location>
</feature>
<dbReference type="Proteomes" id="UP000249402">
    <property type="component" value="Unassembled WGS sequence"/>
</dbReference>
<dbReference type="RefSeq" id="XP_025577991.1">
    <property type="nucleotide sequence ID" value="XM_025721252.1"/>
</dbReference>
<dbReference type="AlphaFoldDB" id="A0A395HBS5"/>
<keyword evidence="3" id="KW-1185">Reference proteome</keyword>
<feature type="region of interest" description="Disordered" evidence="1">
    <location>
        <begin position="1"/>
        <end position="62"/>
    </location>
</feature>
<evidence type="ECO:0000313" key="2">
    <source>
        <dbReference type="EMBL" id="RAL03664.1"/>
    </source>
</evidence>
<dbReference type="STRING" id="1448316.A0A395HBS5"/>
<proteinExistence type="predicted"/>
<dbReference type="GeneID" id="37226117"/>
<evidence type="ECO:0000256" key="1">
    <source>
        <dbReference type="SAM" id="MobiDB-lite"/>
    </source>
</evidence>
<reference evidence="2 3" key="1">
    <citation type="submission" date="2018-02" db="EMBL/GenBank/DDBJ databases">
        <title>The genomes of Aspergillus section Nigri reveals drivers in fungal speciation.</title>
        <authorList>
            <consortium name="DOE Joint Genome Institute"/>
            <person name="Vesth T.C."/>
            <person name="Nybo J."/>
            <person name="Theobald S."/>
            <person name="Brandl J."/>
            <person name="Frisvad J.C."/>
            <person name="Nielsen K.F."/>
            <person name="Lyhne E.K."/>
            <person name="Kogle M.E."/>
            <person name="Kuo A."/>
            <person name="Riley R."/>
            <person name="Clum A."/>
            <person name="Nolan M."/>
            <person name="Lipzen A."/>
            <person name="Salamov A."/>
            <person name="Henrissat B."/>
            <person name="Wiebenga A."/>
            <person name="De vries R.P."/>
            <person name="Grigoriev I.V."/>
            <person name="Mortensen U.H."/>
            <person name="Andersen M.R."/>
            <person name="Baker S.E."/>
        </authorList>
    </citation>
    <scope>NUCLEOTIDE SEQUENCE [LARGE SCALE GENOMIC DNA]</scope>
    <source>
        <strain evidence="2 3">CBS 121593</strain>
    </source>
</reference>
<dbReference type="VEuPathDB" id="FungiDB:BO80DRAFT_442248"/>
<name>A0A395HBS5_9EURO</name>
<dbReference type="EMBL" id="KZ824426">
    <property type="protein sequence ID" value="RAL03664.1"/>
    <property type="molecule type" value="Genomic_DNA"/>
</dbReference>
<gene>
    <name evidence="2" type="ORF">BO80DRAFT_442248</name>
</gene>